<keyword evidence="10" id="KW-1185">Reference proteome</keyword>
<evidence type="ECO:0000256" key="7">
    <source>
        <dbReference type="RuleBase" id="RU000405"/>
    </source>
</evidence>
<keyword evidence="6 7" id="KW-0456">Lyase</keyword>
<keyword evidence="3" id="KW-0547">Nucleotide-binding</keyword>
<gene>
    <name evidence="9" type="ORF">ACHAW5_000435</name>
</gene>
<sequence>MGDAYMVAGGLLSSTKPPRYQHHVRPRTASLRYKDINKKYNLNFFELRVGIHTGPVVAGVLGLKRFAYDVWGDTVNTASRMESNGVPGLIHLSSDMHRMVADMTNVFDFTCCGEINIKGKGTMTTYLARTLEDEEKGYWDW</sequence>
<dbReference type="EMBL" id="JALLAZ020001814">
    <property type="protein sequence ID" value="KAL3763038.1"/>
    <property type="molecule type" value="Genomic_DNA"/>
</dbReference>
<comment type="similarity">
    <text evidence="7">Belongs to the adenylyl cyclase class-4/guanylyl cyclase family.</text>
</comment>
<proteinExistence type="inferred from homology"/>
<dbReference type="InterPro" id="IPR029787">
    <property type="entry name" value="Nucleotide_cyclase"/>
</dbReference>
<dbReference type="Gene3D" id="3.30.70.1230">
    <property type="entry name" value="Nucleotide cyclase"/>
    <property type="match status" value="1"/>
</dbReference>
<dbReference type="InterPro" id="IPR018297">
    <property type="entry name" value="A/G_cyclase_CS"/>
</dbReference>
<dbReference type="GO" id="GO:0016829">
    <property type="term" value="F:lyase activity"/>
    <property type="evidence" value="ECO:0007669"/>
    <property type="project" value="UniProtKB-KW"/>
</dbReference>
<dbReference type="PROSITE" id="PS00452">
    <property type="entry name" value="GUANYLATE_CYCLASE_1"/>
    <property type="match status" value="1"/>
</dbReference>
<dbReference type="GO" id="GO:0000166">
    <property type="term" value="F:nucleotide binding"/>
    <property type="evidence" value="ECO:0007669"/>
    <property type="project" value="UniProtKB-KW"/>
</dbReference>
<reference evidence="9 10" key="1">
    <citation type="submission" date="2024-10" db="EMBL/GenBank/DDBJ databases">
        <title>Updated reference genomes for cyclostephanoid diatoms.</title>
        <authorList>
            <person name="Roberts W.R."/>
            <person name="Alverson A.J."/>
        </authorList>
    </citation>
    <scope>NUCLEOTIDE SEQUENCE [LARGE SCALE GENOMIC DNA]</scope>
    <source>
        <strain evidence="9 10">AJA276-08</strain>
    </source>
</reference>
<dbReference type="CDD" id="cd07302">
    <property type="entry name" value="CHD"/>
    <property type="match status" value="1"/>
</dbReference>
<evidence type="ECO:0000256" key="4">
    <source>
        <dbReference type="ARBA" id="ARBA00022989"/>
    </source>
</evidence>
<comment type="caution">
    <text evidence="9">The sequence shown here is derived from an EMBL/GenBank/DDBJ whole genome shotgun (WGS) entry which is preliminary data.</text>
</comment>
<dbReference type="Pfam" id="PF00211">
    <property type="entry name" value="Guanylate_cyc"/>
    <property type="match status" value="1"/>
</dbReference>
<dbReference type="AlphaFoldDB" id="A0ABD3MGJ6"/>
<feature type="domain" description="Guanylate cyclase" evidence="8">
    <location>
        <begin position="1"/>
        <end position="82"/>
    </location>
</feature>
<dbReference type="SMART" id="SM00044">
    <property type="entry name" value="CYCc"/>
    <property type="match status" value="1"/>
</dbReference>
<evidence type="ECO:0000256" key="3">
    <source>
        <dbReference type="ARBA" id="ARBA00022741"/>
    </source>
</evidence>
<name>A0ABD3MGJ6_9STRA</name>
<organism evidence="9 10">
    <name type="scientific">Stephanodiscus triporus</name>
    <dbReference type="NCBI Taxonomy" id="2934178"/>
    <lineage>
        <taxon>Eukaryota</taxon>
        <taxon>Sar</taxon>
        <taxon>Stramenopiles</taxon>
        <taxon>Ochrophyta</taxon>
        <taxon>Bacillariophyta</taxon>
        <taxon>Coscinodiscophyceae</taxon>
        <taxon>Thalassiosirophycidae</taxon>
        <taxon>Stephanodiscales</taxon>
        <taxon>Stephanodiscaceae</taxon>
        <taxon>Stephanodiscus</taxon>
    </lineage>
</organism>
<evidence type="ECO:0000256" key="1">
    <source>
        <dbReference type="ARBA" id="ARBA00004370"/>
    </source>
</evidence>
<evidence type="ECO:0000313" key="9">
    <source>
        <dbReference type="EMBL" id="KAL3763038.1"/>
    </source>
</evidence>
<keyword evidence="2" id="KW-0812">Transmembrane</keyword>
<dbReference type="Proteomes" id="UP001530315">
    <property type="component" value="Unassembled WGS sequence"/>
</dbReference>
<evidence type="ECO:0000259" key="8">
    <source>
        <dbReference type="PROSITE" id="PS50125"/>
    </source>
</evidence>
<evidence type="ECO:0000313" key="10">
    <source>
        <dbReference type="Proteomes" id="UP001530315"/>
    </source>
</evidence>
<evidence type="ECO:0000256" key="5">
    <source>
        <dbReference type="ARBA" id="ARBA00023136"/>
    </source>
</evidence>
<dbReference type="PROSITE" id="PS50125">
    <property type="entry name" value="GUANYLATE_CYCLASE_2"/>
    <property type="match status" value="1"/>
</dbReference>
<comment type="subcellular location">
    <subcellularLocation>
        <location evidence="1">Membrane</location>
    </subcellularLocation>
</comment>
<dbReference type="PANTHER" id="PTHR11920">
    <property type="entry name" value="GUANYLYL CYCLASE"/>
    <property type="match status" value="1"/>
</dbReference>
<accession>A0ABD3MGJ6</accession>
<dbReference type="InterPro" id="IPR050401">
    <property type="entry name" value="Cyclic_nucleotide_synthase"/>
</dbReference>
<keyword evidence="4" id="KW-1133">Transmembrane helix</keyword>
<protein>
    <recommendedName>
        <fullName evidence="8">Guanylate cyclase domain-containing protein</fullName>
    </recommendedName>
</protein>
<keyword evidence="5" id="KW-0472">Membrane</keyword>
<dbReference type="GO" id="GO:0016020">
    <property type="term" value="C:membrane"/>
    <property type="evidence" value="ECO:0007669"/>
    <property type="project" value="UniProtKB-SubCell"/>
</dbReference>
<dbReference type="SUPFAM" id="SSF55073">
    <property type="entry name" value="Nucleotide cyclase"/>
    <property type="match status" value="1"/>
</dbReference>
<evidence type="ECO:0000256" key="2">
    <source>
        <dbReference type="ARBA" id="ARBA00022692"/>
    </source>
</evidence>
<dbReference type="PANTHER" id="PTHR11920:SF335">
    <property type="entry name" value="GUANYLATE CYCLASE"/>
    <property type="match status" value="1"/>
</dbReference>
<dbReference type="InterPro" id="IPR001054">
    <property type="entry name" value="A/G_cyclase"/>
</dbReference>
<evidence type="ECO:0000256" key="6">
    <source>
        <dbReference type="ARBA" id="ARBA00023239"/>
    </source>
</evidence>